<reference evidence="7" key="2">
    <citation type="submission" date="2021-04" db="EMBL/GenBank/DDBJ databases">
        <authorList>
            <person name="Gilroy R."/>
        </authorList>
    </citation>
    <scope>NUCLEOTIDE SEQUENCE</scope>
    <source>
        <strain evidence="7">CHK179-28034</strain>
    </source>
</reference>
<keyword evidence="3" id="KW-0233">DNA recombination</keyword>
<dbReference type="PROSITE" id="PS51900">
    <property type="entry name" value="CB"/>
    <property type="match status" value="1"/>
</dbReference>
<dbReference type="InterPro" id="IPR016177">
    <property type="entry name" value="DNA-bd_dom_sf"/>
</dbReference>
<dbReference type="AlphaFoldDB" id="A0A9D2EMQ9"/>
<reference evidence="7" key="1">
    <citation type="journal article" date="2021" name="PeerJ">
        <title>Extensive microbial diversity within the chicken gut microbiome revealed by metagenomics and culture.</title>
        <authorList>
            <person name="Gilroy R."/>
            <person name="Ravi A."/>
            <person name="Getino M."/>
            <person name="Pursley I."/>
            <person name="Horton D.L."/>
            <person name="Alikhan N.F."/>
            <person name="Baker D."/>
            <person name="Gharbi K."/>
            <person name="Hall N."/>
            <person name="Watson M."/>
            <person name="Adriaenssens E.M."/>
            <person name="Foster-Nyarko E."/>
            <person name="Jarju S."/>
            <person name="Secka A."/>
            <person name="Antonio M."/>
            <person name="Oren A."/>
            <person name="Chaudhuri R.R."/>
            <person name="La Ragione R."/>
            <person name="Hildebrand F."/>
            <person name="Pallen M.J."/>
        </authorList>
    </citation>
    <scope>NUCLEOTIDE SEQUENCE</scope>
    <source>
        <strain evidence="7">CHK179-28034</strain>
    </source>
</reference>
<evidence type="ECO:0000256" key="3">
    <source>
        <dbReference type="ARBA" id="ARBA00023172"/>
    </source>
</evidence>
<dbReference type="Gene3D" id="3.30.160.60">
    <property type="entry name" value="Classic Zinc Finger"/>
    <property type="match status" value="1"/>
</dbReference>
<dbReference type="Gene3D" id="1.10.150.130">
    <property type="match status" value="1"/>
</dbReference>
<evidence type="ECO:0000259" key="5">
    <source>
        <dbReference type="PROSITE" id="PS51898"/>
    </source>
</evidence>
<dbReference type="PANTHER" id="PTHR30349:SF41">
    <property type="entry name" value="INTEGRASE_RECOMBINASE PROTEIN MJ0367-RELATED"/>
    <property type="match status" value="1"/>
</dbReference>
<evidence type="ECO:0000256" key="4">
    <source>
        <dbReference type="PROSITE-ProRule" id="PRU01248"/>
    </source>
</evidence>
<proteinExistence type="inferred from homology"/>
<dbReference type="InterPro" id="IPR044068">
    <property type="entry name" value="CB"/>
</dbReference>
<feature type="domain" description="Tyr recombinase" evidence="5">
    <location>
        <begin position="190"/>
        <end position="401"/>
    </location>
</feature>
<name>A0A9D2EMQ9_9FIRM</name>
<evidence type="ECO:0000259" key="6">
    <source>
        <dbReference type="PROSITE" id="PS51900"/>
    </source>
</evidence>
<sequence>MAKNDKKRRDKKGRILDTNEIQKKDGSYEYRYIDMSGEKRSIYSWRLVASDKTPPGKKDKPALRDMEKEIKKALFKGVDPYGGNLTVVELCERYLSTLVGLRETTKSCHRTALNLLKKESFGYKKIRDVHVSDAKLFLIKLQKVNGKKYHSIHILRGVLRPAFQMAYEDDLIIKNPFDWPLANVLIDDSHTRDAISREMERKFLKFVKEDEHFSQYYDGMFFLFKTGVRISELCALTISDINFKKREIKITKQLQYKRGGILYIQAPKTKSGIRTLPMSQEVYQCLKHAVSSRIKPAIEPVVDGYTGFIWLNYRAKKGLRPTLGYEWNKWFNNAVEKHNNIYKLQLPHITPHICRHTYCSNMAKSGMYPKVLQYLMGHADIGVTMNTYTHLGIEVAREELMRLGSV</sequence>
<dbReference type="InterPro" id="IPR011010">
    <property type="entry name" value="DNA_brk_join_enz"/>
</dbReference>
<dbReference type="CDD" id="cd01189">
    <property type="entry name" value="INT_ICEBs1_C_like"/>
    <property type="match status" value="1"/>
</dbReference>
<dbReference type="Pfam" id="PF00589">
    <property type="entry name" value="Phage_integrase"/>
    <property type="match status" value="1"/>
</dbReference>
<dbReference type="GO" id="GO:0003677">
    <property type="term" value="F:DNA binding"/>
    <property type="evidence" value="ECO:0007669"/>
    <property type="project" value="UniProtKB-UniRule"/>
</dbReference>
<dbReference type="InterPro" id="IPR004191">
    <property type="entry name" value="Integrase_Tn916-type_DNA-bd_N"/>
</dbReference>
<evidence type="ECO:0000256" key="2">
    <source>
        <dbReference type="ARBA" id="ARBA00023125"/>
    </source>
</evidence>
<comment type="caution">
    <text evidence="7">The sequence shown here is derived from an EMBL/GenBank/DDBJ whole genome shotgun (WGS) entry which is preliminary data.</text>
</comment>
<dbReference type="PROSITE" id="PS51898">
    <property type="entry name" value="TYR_RECOMBINASE"/>
    <property type="match status" value="1"/>
</dbReference>
<dbReference type="InterPro" id="IPR050090">
    <property type="entry name" value="Tyrosine_recombinase_XerCD"/>
</dbReference>
<dbReference type="GO" id="GO:0006310">
    <property type="term" value="P:DNA recombination"/>
    <property type="evidence" value="ECO:0007669"/>
    <property type="project" value="UniProtKB-KW"/>
</dbReference>
<dbReference type="Pfam" id="PF02920">
    <property type="entry name" value="Integrase_DNA"/>
    <property type="match status" value="1"/>
</dbReference>
<feature type="domain" description="Core-binding (CB)" evidence="6">
    <location>
        <begin position="85"/>
        <end position="167"/>
    </location>
</feature>
<gene>
    <name evidence="7" type="ORF">H9968_08620</name>
</gene>
<evidence type="ECO:0000313" key="8">
    <source>
        <dbReference type="Proteomes" id="UP000824049"/>
    </source>
</evidence>
<keyword evidence="2 4" id="KW-0238">DNA-binding</keyword>
<comment type="similarity">
    <text evidence="1">Belongs to the 'phage' integrase family.</text>
</comment>
<evidence type="ECO:0000313" key="7">
    <source>
        <dbReference type="EMBL" id="HIZ39971.1"/>
    </source>
</evidence>
<accession>A0A9D2EMQ9</accession>
<dbReference type="InterPro" id="IPR013762">
    <property type="entry name" value="Integrase-like_cat_sf"/>
</dbReference>
<organism evidence="7 8">
    <name type="scientific">Candidatus Anaerobutyricum stercoris</name>
    <dbReference type="NCBI Taxonomy" id="2838457"/>
    <lineage>
        <taxon>Bacteria</taxon>
        <taxon>Bacillati</taxon>
        <taxon>Bacillota</taxon>
        <taxon>Clostridia</taxon>
        <taxon>Lachnospirales</taxon>
        <taxon>Lachnospiraceae</taxon>
        <taxon>Anaerobutyricum</taxon>
    </lineage>
</organism>
<protein>
    <submittedName>
        <fullName evidence="7">Site-specific integrase</fullName>
    </submittedName>
</protein>
<dbReference type="Gene3D" id="1.10.443.10">
    <property type="entry name" value="Intergrase catalytic core"/>
    <property type="match status" value="1"/>
</dbReference>
<dbReference type="SUPFAM" id="SSF56349">
    <property type="entry name" value="DNA breaking-rejoining enzymes"/>
    <property type="match status" value="1"/>
</dbReference>
<dbReference type="GO" id="GO:0008907">
    <property type="term" value="F:integrase activity"/>
    <property type="evidence" value="ECO:0007669"/>
    <property type="project" value="InterPro"/>
</dbReference>
<dbReference type="InterPro" id="IPR002104">
    <property type="entry name" value="Integrase_catalytic"/>
</dbReference>
<evidence type="ECO:0000256" key="1">
    <source>
        <dbReference type="ARBA" id="ARBA00008857"/>
    </source>
</evidence>
<dbReference type="Proteomes" id="UP000824049">
    <property type="component" value="Unassembled WGS sequence"/>
</dbReference>
<dbReference type="InterPro" id="IPR010998">
    <property type="entry name" value="Integrase_recombinase_N"/>
</dbReference>
<dbReference type="EMBL" id="DXBR01000076">
    <property type="protein sequence ID" value="HIZ39971.1"/>
    <property type="molecule type" value="Genomic_DNA"/>
</dbReference>
<dbReference type="SUPFAM" id="SSF54171">
    <property type="entry name" value="DNA-binding domain"/>
    <property type="match status" value="1"/>
</dbReference>
<dbReference type="PANTHER" id="PTHR30349">
    <property type="entry name" value="PHAGE INTEGRASE-RELATED"/>
    <property type="match status" value="1"/>
</dbReference>